<evidence type="ECO:0000256" key="4">
    <source>
        <dbReference type="SAM" id="SignalP"/>
    </source>
</evidence>
<evidence type="ECO:0000256" key="3">
    <source>
        <dbReference type="ARBA" id="ARBA00022729"/>
    </source>
</evidence>
<keyword evidence="7" id="KW-1185">Reference proteome</keyword>
<dbReference type="Proteomes" id="UP000295192">
    <property type="component" value="Unassembled WGS sequence"/>
</dbReference>
<dbReference type="STRING" id="7232.A0A484B1Q1"/>
<name>A0A484B1Q1_DRONA</name>
<evidence type="ECO:0000256" key="2">
    <source>
        <dbReference type="ARBA" id="ARBA00022525"/>
    </source>
</evidence>
<feature type="signal peptide" evidence="4">
    <location>
        <begin position="1"/>
        <end position="19"/>
    </location>
</feature>
<sequence length="121" mass="12236">MKFFVFAAIACLLATSVVGAEKEEKMLSSAYGGGYGQPAAAPAPQGYGAPAAPAAPSYSANAAPAQAAPVSIPAPPCPKNYLFSCQPNLAPVPCSAPAPSYGSAGAYTQYAPIYAPRPLRW</sequence>
<dbReference type="EMBL" id="LSRL02000202">
    <property type="protein sequence ID" value="TDG42726.1"/>
    <property type="molecule type" value="Genomic_DNA"/>
</dbReference>
<proteinExistence type="predicted"/>
<dbReference type="GO" id="GO:0005576">
    <property type="term" value="C:extracellular region"/>
    <property type="evidence" value="ECO:0007669"/>
    <property type="project" value="UniProtKB-SubCell"/>
</dbReference>
<organism evidence="6 7">
    <name type="scientific">Drosophila navojoa</name>
    <name type="common">Fruit fly</name>
    <dbReference type="NCBI Taxonomy" id="7232"/>
    <lineage>
        <taxon>Eukaryota</taxon>
        <taxon>Metazoa</taxon>
        <taxon>Ecdysozoa</taxon>
        <taxon>Arthropoda</taxon>
        <taxon>Hexapoda</taxon>
        <taxon>Insecta</taxon>
        <taxon>Pterygota</taxon>
        <taxon>Neoptera</taxon>
        <taxon>Endopterygota</taxon>
        <taxon>Diptera</taxon>
        <taxon>Brachycera</taxon>
        <taxon>Muscomorpha</taxon>
        <taxon>Ephydroidea</taxon>
        <taxon>Drosophilidae</taxon>
        <taxon>Drosophila</taxon>
    </lineage>
</organism>
<comment type="caution">
    <text evidence="6">The sequence shown here is derived from an EMBL/GenBank/DDBJ whole genome shotgun (WGS) entry which is preliminary data.</text>
</comment>
<dbReference type="PROSITE" id="PS51137">
    <property type="entry name" value="VM"/>
    <property type="match status" value="1"/>
</dbReference>
<accession>A0A484B1Q1</accession>
<feature type="chain" id="PRO_5019759729" description="VM domain-containing protein" evidence="4">
    <location>
        <begin position="20"/>
        <end position="121"/>
    </location>
</feature>
<dbReference type="OMA" id="YSHYAPV"/>
<reference evidence="6 7" key="1">
    <citation type="journal article" date="2019" name="J. Hered.">
        <title>An Improved Genome Assembly for Drosophila navojoa, the Basal Species in the mojavensis Cluster.</title>
        <authorList>
            <person name="Vanderlinde T."/>
            <person name="Dupim E.G."/>
            <person name="Nazario-Yepiz N.O."/>
            <person name="Carvalho A.B."/>
        </authorList>
    </citation>
    <scope>NUCLEOTIDE SEQUENCE [LARGE SCALE GENOMIC DNA]</scope>
    <source>
        <strain evidence="6">Navoj_Jal97</strain>
        <tissue evidence="6">Whole organism</tissue>
    </source>
</reference>
<comment type="subcellular location">
    <subcellularLocation>
        <location evidence="1">Secreted</location>
    </subcellularLocation>
</comment>
<dbReference type="AlphaFoldDB" id="A0A484B1Q1"/>
<evidence type="ECO:0000256" key="1">
    <source>
        <dbReference type="ARBA" id="ARBA00004613"/>
    </source>
</evidence>
<gene>
    <name evidence="6" type="ORF">AWZ03_010832</name>
</gene>
<evidence type="ECO:0000313" key="6">
    <source>
        <dbReference type="EMBL" id="TDG42726.1"/>
    </source>
</evidence>
<protein>
    <recommendedName>
        <fullName evidence="5">VM domain-containing protein</fullName>
    </recommendedName>
</protein>
<evidence type="ECO:0000313" key="7">
    <source>
        <dbReference type="Proteomes" id="UP000295192"/>
    </source>
</evidence>
<keyword evidence="3 4" id="KW-0732">Signal</keyword>
<dbReference type="Pfam" id="PF10542">
    <property type="entry name" value="Vitelline_membr"/>
    <property type="match status" value="1"/>
</dbReference>
<evidence type="ECO:0000259" key="5">
    <source>
        <dbReference type="PROSITE" id="PS51137"/>
    </source>
</evidence>
<feature type="domain" description="VM" evidence="5">
    <location>
        <begin position="71"/>
        <end position="108"/>
    </location>
</feature>
<dbReference type="InterPro" id="IPR013135">
    <property type="entry name" value="Vitelline_membr_Cys-rich-dom"/>
</dbReference>
<keyword evidence="2" id="KW-0964">Secreted</keyword>